<evidence type="ECO:0000259" key="10">
    <source>
        <dbReference type="Pfam" id="PF09976"/>
    </source>
</evidence>
<reference evidence="11 12" key="1">
    <citation type="submission" date="2021-04" db="EMBL/GenBank/DDBJ databases">
        <title>The genome sequence of Ideonella sp. 3Y2.</title>
        <authorList>
            <person name="Liu Y."/>
        </authorList>
    </citation>
    <scope>NUCLEOTIDE SEQUENCE [LARGE SCALE GENOMIC DNA]</scope>
    <source>
        <strain evidence="11 12">3Y2</strain>
    </source>
</reference>
<dbReference type="GO" id="GO:0005886">
    <property type="term" value="C:plasma membrane"/>
    <property type="evidence" value="ECO:0007669"/>
    <property type="project" value="UniProtKB-SubCell"/>
</dbReference>
<comment type="caution">
    <text evidence="11">The sequence shown here is derived from an EMBL/GenBank/DDBJ whole genome shotgun (WGS) entry which is preliminary data.</text>
</comment>
<evidence type="ECO:0000256" key="2">
    <source>
        <dbReference type="ARBA" id="ARBA00022475"/>
    </source>
</evidence>
<dbReference type="Proteomes" id="UP000676246">
    <property type="component" value="Unassembled WGS sequence"/>
</dbReference>
<dbReference type="PANTHER" id="PTHR38035">
    <property type="entry name" value="UPF0070 PROTEIN YFGM"/>
    <property type="match status" value="1"/>
</dbReference>
<comment type="subcellular location">
    <subcellularLocation>
        <location evidence="1">Cell membrane</location>
        <topology evidence="1">Single-pass type II membrane protein</topology>
    </subcellularLocation>
</comment>
<dbReference type="EMBL" id="JAGQDD010000006">
    <property type="protein sequence ID" value="MBQ0930865.1"/>
    <property type="molecule type" value="Genomic_DNA"/>
</dbReference>
<name>A0A940Y9X8_9BURK</name>
<organism evidence="11 12">
    <name type="scientific">Ideonella alba</name>
    <dbReference type="NCBI Taxonomy" id="2824118"/>
    <lineage>
        <taxon>Bacteria</taxon>
        <taxon>Pseudomonadati</taxon>
        <taxon>Pseudomonadota</taxon>
        <taxon>Betaproteobacteria</taxon>
        <taxon>Burkholderiales</taxon>
        <taxon>Sphaerotilaceae</taxon>
        <taxon>Ideonella</taxon>
    </lineage>
</organism>
<dbReference type="SUPFAM" id="SSF48452">
    <property type="entry name" value="TPR-like"/>
    <property type="match status" value="1"/>
</dbReference>
<dbReference type="InterPro" id="IPR011990">
    <property type="entry name" value="TPR-like_helical_dom_sf"/>
</dbReference>
<dbReference type="GO" id="GO:0044877">
    <property type="term" value="F:protein-containing complex binding"/>
    <property type="evidence" value="ECO:0007669"/>
    <property type="project" value="InterPro"/>
</dbReference>
<keyword evidence="3 9" id="KW-0812">Transmembrane</keyword>
<dbReference type="InterPro" id="IPR026039">
    <property type="entry name" value="YfgM"/>
</dbReference>
<keyword evidence="5 9" id="KW-0472">Membrane</keyword>
<evidence type="ECO:0000256" key="1">
    <source>
        <dbReference type="ARBA" id="ARBA00004401"/>
    </source>
</evidence>
<comment type="similarity">
    <text evidence="7">Belongs to the YfgM family.</text>
</comment>
<keyword evidence="6" id="KW-0143">Chaperone</keyword>
<dbReference type="RefSeq" id="WP_210853866.1">
    <property type="nucleotide sequence ID" value="NZ_JAGQDD010000006.1"/>
</dbReference>
<evidence type="ECO:0000313" key="11">
    <source>
        <dbReference type="EMBL" id="MBQ0930865.1"/>
    </source>
</evidence>
<sequence length="225" mass="24231">MASNLDLQEQEQLDELKAFWKQYGNLITWLITLVLAGIAGFNGWNYWQSKQAVGAAGMFGELEAAAQRGDADATTRIFGDMKERFGGAELTRQGALLTARVQADKGQPDAAIASLGWLAEQSGSEGLGPVARLRLAGLLIDKKSLDDALKQLDAVTDEAYKGLVQDRRGDVLMAQGKKDEAVAAWQAAWKALPEEQQYRRIVEAKLDAQGRAPAPAASAASEATQ</sequence>
<accession>A0A940Y9X8</accession>
<evidence type="ECO:0000256" key="6">
    <source>
        <dbReference type="ARBA" id="ARBA00023186"/>
    </source>
</evidence>
<dbReference type="Gene3D" id="1.25.40.10">
    <property type="entry name" value="Tetratricopeptide repeat domain"/>
    <property type="match status" value="1"/>
</dbReference>
<keyword evidence="4 9" id="KW-1133">Transmembrane helix</keyword>
<gene>
    <name evidence="11" type="ORF">KAK03_10235</name>
</gene>
<dbReference type="PANTHER" id="PTHR38035:SF1">
    <property type="entry name" value="ANCILLARY SECYEG TRANSLOCON SUBUNIT"/>
    <property type="match status" value="1"/>
</dbReference>
<evidence type="ECO:0000256" key="7">
    <source>
        <dbReference type="ARBA" id="ARBA00024197"/>
    </source>
</evidence>
<proteinExistence type="inferred from homology"/>
<evidence type="ECO:0000256" key="5">
    <source>
        <dbReference type="ARBA" id="ARBA00023136"/>
    </source>
</evidence>
<dbReference type="Pfam" id="PF09976">
    <property type="entry name" value="TPR_21"/>
    <property type="match status" value="1"/>
</dbReference>
<keyword evidence="12" id="KW-1185">Reference proteome</keyword>
<dbReference type="PIRSF" id="PIRSF006170">
    <property type="entry name" value="YfgM"/>
    <property type="match status" value="1"/>
</dbReference>
<feature type="transmembrane region" description="Helical" evidence="9">
    <location>
        <begin position="26"/>
        <end position="44"/>
    </location>
</feature>
<keyword evidence="2" id="KW-1003">Cell membrane</keyword>
<feature type="domain" description="Ancillary SecYEG translocon subunit/Cell division coordinator CpoB TPR" evidence="10">
    <location>
        <begin position="17"/>
        <end position="208"/>
    </location>
</feature>
<evidence type="ECO:0000256" key="4">
    <source>
        <dbReference type="ARBA" id="ARBA00022989"/>
    </source>
</evidence>
<evidence type="ECO:0000256" key="3">
    <source>
        <dbReference type="ARBA" id="ARBA00022692"/>
    </source>
</evidence>
<protein>
    <recommendedName>
        <fullName evidence="8">Ancillary SecYEG translocon subunit</fullName>
    </recommendedName>
</protein>
<evidence type="ECO:0000256" key="9">
    <source>
        <dbReference type="SAM" id="Phobius"/>
    </source>
</evidence>
<dbReference type="AlphaFoldDB" id="A0A940Y9X8"/>
<evidence type="ECO:0000256" key="8">
    <source>
        <dbReference type="ARBA" id="ARBA00024235"/>
    </source>
</evidence>
<dbReference type="InterPro" id="IPR018704">
    <property type="entry name" value="SecYEG/CpoB_TPR"/>
</dbReference>
<evidence type="ECO:0000313" key="12">
    <source>
        <dbReference type="Proteomes" id="UP000676246"/>
    </source>
</evidence>